<dbReference type="GO" id="GO:0003887">
    <property type="term" value="F:DNA-directed DNA polymerase activity"/>
    <property type="evidence" value="ECO:0007669"/>
    <property type="project" value="UniProtKB-KW"/>
</dbReference>
<keyword evidence="7" id="KW-0862">Zinc</keyword>
<keyword evidence="2 11" id="KW-0808">Transferase</keyword>
<dbReference type="PRINTS" id="PR00300">
    <property type="entry name" value="CLPPROTEASEA"/>
</dbReference>
<dbReference type="Gene3D" id="1.20.272.10">
    <property type="match status" value="1"/>
</dbReference>
<dbReference type="InterPro" id="IPR001270">
    <property type="entry name" value="ClpA/B"/>
</dbReference>
<dbReference type="EC" id="2.7.7.7" evidence="11"/>
<dbReference type="InterPro" id="IPR022754">
    <property type="entry name" value="DNA_pol_III_gamma-3"/>
</dbReference>
<evidence type="ECO:0000256" key="12">
    <source>
        <dbReference type="SAM" id="MobiDB-lite"/>
    </source>
</evidence>
<dbReference type="Pfam" id="PF13177">
    <property type="entry name" value="DNA_pol3_delta2"/>
    <property type="match status" value="1"/>
</dbReference>
<evidence type="ECO:0000256" key="9">
    <source>
        <dbReference type="ARBA" id="ARBA00022932"/>
    </source>
</evidence>
<keyword evidence="8 11" id="KW-0067">ATP-binding</keyword>
<dbReference type="Proteomes" id="UP000230935">
    <property type="component" value="Unassembled WGS sequence"/>
</dbReference>
<dbReference type="FunFam" id="3.40.50.300:FF:000014">
    <property type="entry name" value="DNA polymerase III subunit gamma/tau"/>
    <property type="match status" value="1"/>
</dbReference>
<evidence type="ECO:0000256" key="7">
    <source>
        <dbReference type="ARBA" id="ARBA00022833"/>
    </source>
</evidence>
<dbReference type="InterPro" id="IPR012763">
    <property type="entry name" value="DNA_pol_III_sug/sutau_N"/>
</dbReference>
<evidence type="ECO:0000313" key="15">
    <source>
        <dbReference type="Proteomes" id="UP000230935"/>
    </source>
</evidence>
<feature type="domain" description="AAA+ ATPase" evidence="13">
    <location>
        <begin position="36"/>
        <end position="177"/>
    </location>
</feature>
<dbReference type="SMART" id="SM00382">
    <property type="entry name" value="AAA"/>
    <property type="match status" value="1"/>
</dbReference>
<dbReference type="PANTHER" id="PTHR11669">
    <property type="entry name" value="REPLICATION FACTOR C / DNA POLYMERASE III GAMMA-TAU SUBUNIT"/>
    <property type="match status" value="1"/>
</dbReference>
<dbReference type="NCBIfam" id="NF004046">
    <property type="entry name" value="PRK05563.1"/>
    <property type="match status" value="1"/>
</dbReference>
<evidence type="ECO:0000256" key="8">
    <source>
        <dbReference type="ARBA" id="ARBA00022840"/>
    </source>
</evidence>
<evidence type="ECO:0000256" key="3">
    <source>
        <dbReference type="ARBA" id="ARBA00022695"/>
    </source>
</evidence>
<evidence type="ECO:0000256" key="11">
    <source>
        <dbReference type="RuleBase" id="RU364063"/>
    </source>
</evidence>
<comment type="subunit">
    <text evidence="11">DNA polymerase III contains a core (composed of alpha, epsilon and theta chains) that associates with a tau subunit. This core dimerizes to form the POLIII' complex. PolIII' associates with the gamma complex (composed of gamma, delta, delta', psi and chi chains) and with the beta chain to form the complete DNA polymerase III complex.</text>
</comment>
<feature type="compositionally biased region" description="Basic and acidic residues" evidence="12">
    <location>
        <begin position="379"/>
        <end position="388"/>
    </location>
</feature>
<dbReference type="GO" id="GO:0003677">
    <property type="term" value="F:DNA binding"/>
    <property type="evidence" value="ECO:0007669"/>
    <property type="project" value="InterPro"/>
</dbReference>
<dbReference type="SUPFAM" id="SSF52540">
    <property type="entry name" value="P-loop containing nucleoside triphosphate hydrolases"/>
    <property type="match status" value="1"/>
</dbReference>
<dbReference type="GO" id="GO:0009360">
    <property type="term" value="C:DNA polymerase III complex"/>
    <property type="evidence" value="ECO:0007669"/>
    <property type="project" value="InterPro"/>
</dbReference>
<comment type="similarity">
    <text evidence="1 11">Belongs to the DnaX/STICHEL family.</text>
</comment>
<dbReference type="InterPro" id="IPR050238">
    <property type="entry name" value="DNA_Rep/Repair_Clamp_Loader"/>
</dbReference>
<comment type="catalytic activity">
    <reaction evidence="10 11">
        <text>DNA(n) + a 2'-deoxyribonucleoside 5'-triphosphate = DNA(n+1) + diphosphate</text>
        <dbReference type="Rhea" id="RHEA:22508"/>
        <dbReference type="Rhea" id="RHEA-COMP:17339"/>
        <dbReference type="Rhea" id="RHEA-COMP:17340"/>
        <dbReference type="ChEBI" id="CHEBI:33019"/>
        <dbReference type="ChEBI" id="CHEBI:61560"/>
        <dbReference type="ChEBI" id="CHEBI:173112"/>
        <dbReference type="EC" id="2.7.7.7"/>
    </reaction>
</comment>
<keyword evidence="3 11" id="KW-0548">Nucleotidyltransferase</keyword>
<gene>
    <name evidence="11" type="primary">dnaX</name>
    <name evidence="14" type="ORF">COT81_01025</name>
</gene>
<evidence type="ECO:0000256" key="2">
    <source>
        <dbReference type="ARBA" id="ARBA00022679"/>
    </source>
</evidence>
<proteinExistence type="inferred from homology"/>
<dbReference type="AlphaFoldDB" id="A0A2H0W272"/>
<keyword evidence="6 11" id="KW-0547">Nucleotide-binding</keyword>
<comment type="function">
    <text evidence="11">DNA polymerase III is a complex, multichain enzyme responsible for most of the replicative synthesis in bacteria. This DNA polymerase also exhibits 3' to 5' exonuclease activity.</text>
</comment>
<dbReference type="PANTHER" id="PTHR11669:SF0">
    <property type="entry name" value="PROTEIN STICHEL-LIKE 2"/>
    <property type="match status" value="1"/>
</dbReference>
<dbReference type="Gene3D" id="1.10.8.60">
    <property type="match status" value="1"/>
</dbReference>
<dbReference type="InterPro" id="IPR027417">
    <property type="entry name" value="P-loop_NTPase"/>
</dbReference>
<dbReference type="GO" id="GO:0046872">
    <property type="term" value="F:metal ion binding"/>
    <property type="evidence" value="ECO:0007669"/>
    <property type="project" value="UniProtKB-KW"/>
</dbReference>
<keyword evidence="9 11" id="KW-0239">DNA-directed DNA polymerase</keyword>
<name>A0A2H0W272_9BACT</name>
<sequence>MAQTLYRKYRPQQFDQIVGQNHIKITLQNQVASGEVAHAYIFAGTRGVGKTTTARVLAKAINCGEGKKAKKELAEIGKQIMEGKAIDVIEIDAASNRGIDEIRELREKVKYAPGVLPFKVYIIDEVHMLTTEAFNALLKTLEEPPVHAIFILATTEIHKVPTTIISRCQRFDFKRVNASDLMKRLAWMAEQENKQVDNDVLRNIINNAEGSVRDAESLLGKLLSLGTKKVTQKEASLVLPESDWPYIVNFVTALLNSDATKALELVNQLVDEGGDLKSFSSDVVEFLRKMLLKKVNPKLNQFSVEHDLSVEKQIDTLLSNVEAGRLKAMIEILIEASQSLKYSQIQQLPLELAVVKIIEPESSLSHLRSKDSTISSSEPKPKPHEPIVFKKPSAQTVEATPKPAGESKKIKSLTKKTKVQKSSGQIISLKEVLNQWEAVVAAIKEVNHSLASTLRMHKPSEIHDSRLTIPFKFKFHKERIDDNSNKQALENILSRHFGKDLQIDAVIVEDLEISVPDEKNNAVDTVLQNFGGKVVD</sequence>
<evidence type="ECO:0000313" key="14">
    <source>
        <dbReference type="EMBL" id="PIS05463.1"/>
    </source>
</evidence>
<dbReference type="Pfam" id="PF12169">
    <property type="entry name" value="DNA_pol3_gamma3"/>
    <property type="match status" value="1"/>
</dbReference>
<dbReference type="NCBIfam" id="TIGR02397">
    <property type="entry name" value="dnaX_nterm"/>
    <property type="match status" value="1"/>
</dbReference>
<dbReference type="Gene3D" id="3.40.50.300">
    <property type="entry name" value="P-loop containing nucleotide triphosphate hydrolases"/>
    <property type="match status" value="1"/>
</dbReference>
<dbReference type="InterPro" id="IPR003593">
    <property type="entry name" value="AAA+_ATPase"/>
</dbReference>
<comment type="caution">
    <text evidence="14">The sequence shown here is derived from an EMBL/GenBank/DDBJ whole genome shotgun (WGS) entry which is preliminary data.</text>
</comment>
<keyword evidence="4 11" id="KW-0235">DNA replication</keyword>
<dbReference type="InterPro" id="IPR008921">
    <property type="entry name" value="DNA_pol3_clamp-load_cplx_C"/>
</dbReference>
<evidence type="ECO:0000256" key="10">
    <source>
        <dbReference type="ARBA" id="ARBA00049244"/>
    </source>
</evidence>
<protein>
    <recommendedName>
        <fullName evidence="11">DNA polymerase III subunit gamma/tau</fullName>
        <ecNumber evidence="11">2.7.7.7</ecNumber>
    </recommendedName>
</protein>
<dbReference type="EMBL" id="PEZZ01000006">
    <property type="protein sequence ID" value="PIS05463.1"/>
    <property type="molecule type" value="Genomic_DNA"/>
</dbReference>
<evidence type="ECO:0000256" key="6">
    <source>
        <dbReference type="ARBA" id="ARBA00022741"/>
    </source>
</evidence>
<evidence type="ECO:0000256" key="4">
    <source>
        <dbReference type="ARBA" id="ARBA00022705"/>
    </source>
</evidence>
<feature type="region of interest" description="Disordered" evidence="12">
    <location>
        <begin position="368"/>
        <end position="388"/>
    </location>
</feature>
<organism evidence="14 15">
    <name type="scientific">Candidatus Buchananbacteria bacterium CG10_big_fil_rev_8_21_14_0_10_42_9</name>
    <dbReference type="NCBI Taxonomy" id="1974526"/>
    <lineage>
        <taxon>Bacteria</taxon>
        <taxon>Candidatus Buchananiibacteriota</taxon>
    </lineage>
</organism>
<keyword evidence="5" id="KW-0479">Metal-binding</keyword>
<dbReference type="GO" id="GO:0005524">
    <property type="term" value="F:ATP binding"/>
    <property type="evidence" value="ECO:0007669"/>
    <property type="project" value="UniProtKB-KW"/>
</dbReference>
<evidence type="ECO:0000259" key="13">
    <source>
        <dbReference type="SMART" id="SM00382"/>
    </source>
</evidence>
<dbReference type="CDD" id="cd00009">
    <property type="entry name" value="AAA"/>
    <property type="match status" value="1"/>
</dbReference>
<dbReference type="GO" id="GO:0006261">
    <property type="term" value="P:DNA-templated DNA replication"/>
    <property type="evidence" value="ECO:0007669"/>
    <property type="project" value="TreeGrafter"/>
</dbReference>
<reference evidence="15" key="1">
    <citation type="submission" date="2017-09" db="EMBL/GenBank/DDBJ databases">
        <title>Depth-based differentiation of microbial function through sediment-hosted aquifers and enrichment of novel symbionts in the deep terrestrial subsurface.</title>
        <authorList>
            <person name="Probst A.J."/>
            <person name="Ladd B."/>
            <person name="Jarett J.K."/>
            <person name="Geller-Mcgrath D.E."/>
            <person name="Sieber C.M.K."/>
            <person name="Emerson J.B."/>
            <person name="Anantharaman K."/>
            <person name="Thomas B.C."/>
            <person name="Malmstrom R."/>
            <person name="Stieglmeier M."/>
            <person name="Klingl A."/>
            <person name="Woyke T."/>
            <person name="Ryan C.M."/>
            <person name="Banfield J.F."/>
        </authorList>
    </citation>
    <scope>NUCLEOTIDE SEQUENCE [LARGE SCALE GENOMIC DNA]</scope>
</reference>
<dbReference type="SUPFAM" id="SSF48019">
    <property type="entry name" value="post-AAA+ oligomerization domain-like"/>
    <property type="match status" value="1"/>
</dbReference>
<accession>A0A2H0W272</accession>
<evidence type="ECO:0000256" key="5">
    <source>
        <dbReference type="ARBA" id="ARBA00022723"/>
    </source>
</evidence>
<evidence type="ECO:0000256" key="1">
    <source>
        <dbReference type="ARBA" id="ARBA00006360"/>
    </source>
</evidence>